<keyword evidence="1" id="KW-1133">Transmembrane helix</keyword>
<evidence type="ECO:0000259" key="2">
    <source>
        <dbReference type="Pfam" id="PF04892"/>
    </source>
</evidence>
<gene>
    <name evidence="3" type="ORF">FJ657_14775</name>
</gene>
<dbReference type="Pfam" id="PF04892">
    <property type="entry name" value="VanZ"/>
    <property type="match status" value="1"/>
</dbReference>
<feature type="transmembrane region" description="Helical" evidence="1">
    <location>
        <begin position="138"/>
        <end position="159"/>
    </location>
</feature>
<dbReference type="InterPro" id="IPR006976">
    <property type="entry name" value="VanZ-like"/>
</dbReference>
<keyword evidence="1" id="KW-0472">Membrane</keyword>
<dbReference type="OrthoDB" id="4833326at2"/>
<evidence type="ECO:0000313" key="3">
    <source>
        <dbReference type="EMBL" id="TPW74832.1"/>
    </source>
</evidence>
<dbReference type="Proteomes" id="UP000316252">
    <property type="component" value="Unassembled WGS sequence"/>
</dbReference>
<feature type="transmembrane region" description="Helical" evidence="1">
    <location>
        <begin position="39"/>
        <end position="59"/>
    </location>
</feature>
<evidence type="ECO:0000256" key="1">
    <source>
        <dbReference type="SAM" id="Phobius"/>
    </source>
</evidence>
<sequence length="170" mass="17784">MRFSILHWGSIFFYPIWVGLAAMSVVIGSVLLRRGERGRLALVGMAGIVLVFVLGLTLLPTGQWTSGQFCSLRLTAPDLLSAEPFSNLGLFVPLGFFLALATRMPIISVAAGSLVSAGIEATQAYVTAIGRACDANDWMLNTAGTLVGVLLAVAVSVVARRSSARTSAAG</sequence>
<accession>A0A506XYM8</accession>
<feature type="transmembrane region" description="Helical" evidence="1">
    <location>
        <begin position="106"/>
        <end position="126"/>
    </location>
</feature>
<keyword evidence="1" id="KW-0812">Transmembrane</keyword>
<organism evidence="3 4">
    <name type="scientific">Schumannella soli</name>
    <dbReference type="NCBI Taxonomy" id="2590779"/>
    <lineage>
        <taxon>Bacteria</taxon>
        <taxon>Bacillati</taxon>
        <taxon>Actinomycetota</taxon>
        <taxon>Actinomycetes</taxon>
        <taxon>Micrococcales</taxon>
        <taxon>Microbacteriaceae</taxon>
        <taxon>Schumannella</taxon>
    </lineage>
</organism>
<dbReference type="EMBL" id="VHQG01000004">
    <property type="protein sequence ID" value="TPW74832.1"/>
    <property type="molecule type" value="Genomic_DNA"/>
</dbReference>
<feature type="domain" description="VanZ-like" evidence="2">
    <location>
        <begin position="82"/>
        <end position="153"/>
    </location>
</feature>
<feature type="transmembrane region" description="Helical" evidence="1">
    <location>
        <begin position="79"/>
        <end position="99"/>
    </location>
</feature>
<dbReference type="RefSeq" id="WP_141164463.1">
    <property type="nucleotide sequence ID" value="NZ_VHQG01000004.1"/>
</dbReference>
<reference evidence="3 4" key="1">
    <citation type="submission" date="2019-06" db="EMBL/GenBank/DDBJ databases">
        <authorList>
            <person name="Li F."/>
        </authorList>
    </citation>
    <scope>NUCLEOTIDE SEQUENCE [LARGE SCALE GENOMIC DNA]</scope>
    <source>
        <strain evidence="3 4">10F1D-1</strain>
    </source>
</reference>
<proteinExistence type="predicted"/>
<dbReference type="AlphaFoldDB" id="A0A506XYM8"/>
<feature type="transmembrane region" description="Helical" evidence="1">
    <location>
        <begin position="12"/>
        <end position="32"/>
    </location>
</feature>
<evidence type="ECO:0000313" key="4">
    <source>
        <dbReference type="Proteomes" id="UP000316252"/>
    </source>
</evidence>
<keyword evidence="4" id="KW-1185">Reference proteome</keyword>
<comment type="caution">
    <text evidence="3">The sequence shown here is derived from an EMBL/GenBank/DDBJ whole genome shotgun (WGS) entry which is preliminary data.</text>
</comment>
<name>A0A506XYM8_9MICO</name>
<protein>
    <submittedName>
        <fullName evidence="3">VanZ family protein</fullName>
    </submittedName>
</protein>